<dbReference type="AlphaFoldDB" id="A0AAW0E396"/>
<comment type="caution">
    <text evidence="2">The sequence shown here is derived from an EMBL/GenBank/DDBJ whole genome shotgun (WGS) entry which is preliminary data.</text>
</comment>
<evidence type="ECO:0000256" key="1">
    <source>
        <dbReference type="SAM" id="MobiDB-lite"/>
    </source>
</evidence>
<proteinExistence type="predicted"/>
<gene>
    <name evidence="2" type="ORF">VNI00_001590</name>
</gene>
<name>A0AAW0E396_9AGAR</name>
<reference evidence="2 3" key="1">
    <citation type="submission" date="2024-01" db="EMBL/GenBank/DDBJ databases">
        <title>A draft genome for a cacao thread blight-causing isolate of Paramarasmius palmivorus.</title>
        <authorList>
            <person name="Baruah I.K."/>
            <person name="Bukari Y."/>
            <person name="Amoako-Attah I."/>
            <person name="Meinhardt L.W."/>
            <person name="Bailey B.A."/>
            <person name="Cohen S.P."/>
        </authorList>
    </citation>
    <scope>NUCLEOTIDE SEQUENCE [LARGE SCALE GENOMIC DNA]</scope>
    <source>
        <strain evidence="2 3">GH-12</strain>
    </source>
</reference>
<evidence type="ECO:0000313" key="2">
    <source>
        <dbReference type="EMBL" id="KAK7058966.1"/>
    </source>
</evidence>
<evidence type="ECO:0000313" key="3">
    <source>
        <dbReference type="Proteomes" id="UP001383192"/>
    </source>
</evidence>
<dbReference type="EMBL" id="JAYKXP010000004">
    <property type="protein sequence ID" value="KAK7058966.1"/>
    <property type="molecule type" value="Genomic_DNA"/>
</dbReference>
<feature type="region of interest" description="Disordered" evidence="1">
    <location>
        <begin position="41"/>
        <end position="62"/>
    </location>
</feature>
<keyword evidence="3" id="KW-1185">Reference proteome</keyword>
<sequence length="62" mass="7335">MEKAGFNPNFGANSKTWWEAWTNRRNFEQFIPLRTSRYRDNARGNHGGDYIPVSESRDSIRE</sequence>
<accession>A0AAW0E396</accession>
<organism evidence="2 3">
    <name type="scientific">Paramarasmius palmivorus</name>
    <dbReference type="NCBI Taxonomy" id="297713"/>
    <lineage>
        <taxon>Eukaryota</taxon>
        <taxon>Fungi</taxon>
        <taxon>Dikarya</taxon>
        <taxon>Basidiomycota</taxon>
        <taxon>Agaricomycotina</taxon>
        <taxon>Agaricomycetes</taxon>
        <taxon>Agaricomycetidae</taxon>
        <taxon>Agaricales</taxon>
        <taxon>Marasmiineae</taxon>
        <taxon>Marasmiaceae</taxon>
        <taxon>Paramarasmius</taxon>
    </lineage>
</organism>
<protein>
    <submittedName>
        <fullName evidence="2">Uncharacterized protein</fullName>
    </submittedName>
</protein>
<dbReference type="Proteomes" id="UP001383192">
    <property type="component" value="Unassembled WGS sequence"/>
</dbReference>